<feature type="region of interest" description="Disordered" evidence="1">
    <location>
        <begin position="71"/>
        <end position="100"/>
    </location>
</feature>
<sequence>MAFHSIIEKILSAPVGSDRSYLSSQSSTNSDDNISANSEAVDIYNTSSFRSNEQSTEDILIYPTLSSSLVHTSRKNSSESTAPPSKEQEGSSKKAESRDIQRVLSKLPGCTRTRSNVPSNHLHDYDDIPYSHKKIVVNNRKVKLTIALLNKTIFLDGNKQKQIPIRGCLILNVKKPTKIHKIELQLQGVSSICFYYKGSPLIQSEKTQEFTFLKDVREWYNFNPNDDQLRGERWDSSDTFSKGSYKFPFMFTANGNAPQSTYNSFGSVTYRLEAKLLTPKKHTHHLKIVSGRLTLDFVQCTLKVDESDLGHLQNTNYVSTANWRNLLCYSVSISGPTNFAIGSKLNVTVRILPIIRSRYKIHQIRIFMVQKLCYDSIPSNKSHYADIIQTEKLPLLLVNVRNDHGSGHKSYSGKFEILIDSEYYNACSNERFVIYPSTSSTERHMCHFKVRHEFIVGIVVQEIEKEKSKGNDIKVQSSKNNLSSDINLKKSMINSKNIENEEDHFIRSTAALIGEPKADKDRFSRVELLVTKNLHILRSESRIGNEPPPSYLDTKKFAKVSEGSHIHLPSYEEHAMASHILPPTYA</sequence>
<dbReference type="PANTHER" id="PTHR11188">
    <property type="entry name" value="ARRESTIN DOMAIN CONTAINING PROTEIN"/>
    <property type="match status" value="1"/>
</dbReference>
<proteinExistence type="predicted"/>
<dbReference type="Pfam" id="PF00339">
    <property type="entry name" value="Arrestin_N"/>
    <property type="match status" value="1"/>
</dbReference>
<reference evidence="3" key="1">
    <citation type="submission" date="2020-10" db="EMBL/GenBank/DDBJ databases">
        <authorList>
            <person name="Palmer J.M."/>
        </authorList>
    </citation>
    <scope>NUCLEOTIDE SEQUENCE</scope>
    <source>
        <strain evidence="3">UCD 2041</strain>
    </source>
</reference>
<evidence type="ECO:0000313" key="3">
    <source>
        <dbReference type="EMBL" id="QOU22781.1"/>
    </source>
</evidence>
<evidence type="ECO:0000256" key="1">
    <source>
        <dbReference type="SAM" id="MobiDB-lite"/>
    </source>
</evidence>
<dbReference type="KEGG" id="bbrx:BRETT_002966"/>
<dbReference type="InterPro" id="IPR014756">
    <property type="entry name" value="Ig_E-set"/>
</dbReference>
<dbReference type="PANTHER" id="PTHR11188:SF17">
    <property type="entry name" value="FI21816P1"/>
    <property type="match status" value="1"/>
</dbReference>
<dbReference type="Gene3D" id="2.60.40.640">
    <property type="match status" value="1"/>
</dbReference>
<dbReference type="RefSeq" id="XP_041139274.1">
    <property type="nucleotide sequence ID" value="XM_041281483.1"/>
</dbReference>
<dbReference type="InterPro" id="IPR011021">
    <property type="entry name" value="Arrestin-like_N"/>
</dbReference>
<dbReference type="GO" id="GO:0070086">
    <property type="term" value="P:ubiquitin-dependent endocytosis"/>
    <property type="evidence" value="ECO:0007669"/>
    <property type="project" value="TreeGrafter"/>
</dbReference>
<dbReference type="GO" id="GO:0005886">
    <property type="term" value="C:plasma membrane"/>
    <property type="evidence" value="ECO:0007669"/>
    <property type="project" value="TreeGrafter"/>
</dbReference>
<protein>
    <recommendedName>
        <fullName evidence="2">Arrestin-like N-terminal domain-containing protein</fullName>
    </recommendedName>
</protein>
<dbReference type="GeneID" id="64574890"/>
<dbReference type="GO" id="GO:0031625">
    <property type="term" value="F:ubiquitin protein ligase binding"/>
    <property type="evidence" value="ECO:0007669"/>
    <property type="project" value="TreeGrafter"/>
</dbReference>
<dbReference type="InterPro" id="IPR014752">
    <property type="entry name" value="Arrestin-like_C"/>
</dbReference>
<dbReference type="AlphaFoldDB" id="A0A871RKE6"/>
<dbReference type="SUPFAM" id="SSF81296">
    <property type="entry name" value="E set domains"/>
    <property type="match status" value="1"/>
</dbReference>
<feature type="domain" description="Arrestin-like N-terminal" evidence="2">
    <location>
        <begin position="164"/>
        <end position="283"/>
    </location>
</feature>
<dbReference type="OrthoDB" id="2333384at2759"/>
<feature type="region of interest" description="Disordered" evidence="1">
    <location>
        <begin position="17"/>
        <end position="36"/>
    </location>
</feature>
<dbReference type="InterPro" id="IPR050357">
    <property type="entry name" value="Arrestin_domain-protein"/>
</dbReference>
<name>A0A871RKE6_DEKBR</name>
<evidence type="ECO:0000259" key="2">
    <source>
        <dbReference type="Pfam" id="PF00339"/>
    </source>
</evidence>
<feature type="compositionally biased region" description="Basic and acidic residues" evidence="1">
    <location>
        <begin position="86"/>
        <end position="100"/>
    </location>
</feature>
<accession>A0A871RKE6</accession>
<gene>
    <name evidence="3" type="ORF">BRETT_002966</name>
</gene>
<dbReference type="EMBL" id="CP063137">
    <property type="protein sequence ID" value="QOU22781.1"/>
    <property type="molecule type" value="Genomic_DNA"/>
</dbReference>
<feature type="compositionally biased region" description="Polar residues" evidence="1">
    <location>
        <begin position="20"/>
        <end position="36"/>
    </location>
</feature>
<organism evidence="3 4">
    <name type="scientific">Dekkera bruxellensis</name>
    <name type="common">Brettanomyces custersii</name>
    <dbReference type="NCBI Taxonomy" id="5007"/>
    <lineage>
        <taxon>Eukaryota</taxon>
        <taxon>Fungi</taxon>
        <taxon>Dikarya</taxon>
        <taxon>Ascomycota</taxon>
        <taxon>Saccharomycotina</taxon>
        <taxon>Pichiomycetes</taxon>
        <taxon>Pichiales</taxon>
        <taxon>Pichiaceae</taxon>
        <taxon>Brettanomyces</taxon>
    </lineage>
</organism>
<dbReference type="GO" id="GO:0030674">
    <property type="term" value="F:protein-macromolecule adaptor activity"/>
    <property type="evidence" value="ECO:0007669"/>
    <property type="project" value="TreeGrafter"/>
</dbReference>
<dbReference type="Proteomes" id="UP000663131">
    <property type="component" value="Chromosome 9"/>
</dbReference>
<dbReference type="GO" id="GO:0005829">
    <property type="term" value="C:cytosol"/>
    <property type="evidence" value="ECO:0007669"/>
    <property type="project" value="TreeGrafter"/>
</dbReference>
<reference evidence="3" key="2">
    <citation type="journal article" name="BMC Genomics">
        <title>New genome assemblies reveal patterns of domestication and adaptation across Brettanomyces (Dekkera) species.</title>
        <authorList>
            <person name="Roach M.J."/>
            <person name="Borneman A.R."/>
        </authorList>
    </citation>
    <scope>NUCLEOTIDE SEQUENCE</scope>
    <source>
        <strain evidence="3">UCD 2041</strain>
    </source>
</reference>
<evidence type="ECO:0000313" key="4">
    <source>
        <dbReference type="Proteomes" id="UP000663131"/>
    </source>
</evidence>